<accession>A0A072TRH5</accession>
<evidence type="ECO:0000313" key="4">
    <source>
        <dbReference type="EnsemblPlants" id="KEH19423"/>
    </source>
</evidence>
<dbReference type="Proteomes" id="UP000002051">
    <property type="component" value="Chromosome 8"/>
</dbReference>
<feature type="compositionally biased region" description="Polar residues" evidence="1">
    <location>
        <begin position="63"/>
        <end position="72"/>
    </location>
</feature>
<dbReference type="EnsemblPlants" id="KEH19423">
    <property type="protein sequence ID" value="KEH19423"/>
    <property type="gene ID" value="MTR_8g058985"/>
</dbReference>
<evidence type="ECO:0000313" key="5">
    <source>
        <dbReference type="Proteomes" id="UP000002051"/>
    </source>
</evidence>
<sequence>MASRALLKIKINQNLPFRFLSKTNSILTRSVVPLAQPEASKLSLNNNFSLLGGVTYSLFARQMGTSKSPSTSRGRHPLSDEDDEDFDGKSDDESEFDDEFNDGEDEEEEEEAPKKKFSSRK</sequence>
<feature type="region of interest" description="Disordered" evidence="1">
    <location>
        <begin position="63"/>
        <end position="121"/>
    </location>
</feature>
<feature type="compositionally biased region" description="Acidic residues" evidence="1">
    <location>
        <begin position="80"/>
        <end position="111"/>
    </location>
</feature>
<reference evidence="6" key="4">
    <citation type="journal article" date="2018" name="Nat. Plants">
        <title>Whole-genome landscape of Medicago truncatula symbiotic genes.</title>
        <authorList>
            <person name="Pecrix Y."/>
            <person name="Staton S.E."/>
            <person name="Sallet E."/>
            <person name="Lelandais-Briere C."/>
            <person name="Moreau S."/>
            <person name="Carrere S."/>
            <person name="Blein T."/>
            <person name="Jardinaud M.F."/>
            <person name="Latrasse D."/>
            <person name="Zouine M."/>
            <person name="Zahm M."/>
            <person name="Kreplak J."/>
            <person name="Mayjonade B."/>
            <person name="Satge C."/>
            <person name="Perez M."/>
            <person name="Cauet S."/>
            <person name="Marande W."/>
            <person name="Chantry-Darmon C."/>
            <person name="Lopez-Roques C."/>
            <person name="Bouchez O."/>
            <person name="Berard A."/>
            <person name="Debelle F."/>
            <person name="Munos S."/>
            <person name="Bendahmane A."/>
            <person name="Berges H."/>
            <person name="Niebel A."/>
            <person name="Buitink J."/>
            <person name="Frugier F."/>
            <person name="Benhamed M."/>
            <person name="Crespi M."/>
            <person name="Gouzy J."/>
            <person name="Gamas P."/>
        </authorList>
    </citation>
    <scope>NUCLEOTIDE SEQUENCE [LARGE SCALE GENOMIC DNA]</scope>
    <source>
        <strain evidence="6">cv. Jemalong A17</strain>
    </source>
</reference>
<dbReference type="EMBL" id="CM001224">
    <property type="protein sequence ID" value="KEH19423.1"/>
    <property type="molecule type" value="Genomic_DNA"/>
</dbReference>
<dbReference type="EMBL" id="PSQE01000008">
    <property type="protein sequence ID" value="RHN40897.1"/>
    <property type="molecule type" value="Genomic_DNA"/>
</dbReference>
<evidence type="ECO:0000313" key="3">
    <source>
        <dbReference type="EMBL" id="RHN40897.1"/>
    </source>
</evidence>
<reference evidence="2 5" key="2">
    <citation type="journal article" date="2014" name="BMC Genomics">
        <title>An improved genome release (version Mt4.0) for the model legume Medicago truncatula.</title>
        <authorList>
            <person name="Tang H."/>
            <person name="Krishnakumar V."/>
            <person name="Bidwell S."/>
            <person name="Rosen B."/>
            <person name="Chan A."/>
            <person name="Zhou S."/>
            <person name="Gentzbittel L."/>
            <person name="Childs K.L."/>
            <person name="Yandell M."/>
            <person name="Gundlach H."/>
            <person name="Mayer K.F."/>
            <person name="Schwartz D.C."/>
            <person name="Town C.D."/>
        </authorList>
    </citation>
    <scope>GENOME REANNOTATION</scope>
    <source>
        <strain evidence="2">A17</strain>
        <strain evidence="4 5">cv. Jemalong A17</strain>
    </source>
</reference>
<dbReference type="AlphaFoldDB" id="A0A072TRH5"/>
<dbReference type="OrthoDB" id="10544732at2759"/>
<dbReference type="Gramene" id="rna47141">
    <property type="protein sequence ID" value="RHN40897.1"/>
    <property type="gene ID" value="gene47141"/>
</dbReference>
<proteinExistence type="predicted"/>
<dbReference type="Proteomes" id="UP000265566">
    <property type="component" value="Chromosome 8"/>
</dbReference>
<gene>
    <name evidence="2" type="ordered locus">MTR_8g058985</name>
    <name evidence="3" type="ORF">MtrunA17_Chr8g0360051</name>
</gene>
<reference evidence="3" key="5">
    <citation type="journal article" date="2018" name="Nat. Plants">
        <title>Whole-genome landscape of Medicago truncatula symbiotic genes.</title>
        <authorList>
            <person name="Pecrix Y."/>
            <person name="Gamas P."/>
            <person name="Carrere S."/>
        </authorList>
    </citation>
    <scope>NUCLEOTIDE SEQUENCE</scope>
    <source>
        <tissue evidence="3">Leaves</tissue>
    </source>
</reference>
<protein>
    <submittedName>
        <fullName evidence="2 4">Uncharacterized protein</fullName>
    </submittedName>
</protein>
<evidence type="ECO:0000256" key="1">
    <source>
        <dbReference type="SAM" id="MobiDB-lite"/>
    </source>
</evidence>
<name>A0A072TRH5_MEDTR</name>
<organism evidence="2 5">
    <name type="scientific">Medicago truncatula</name>
    <name type="common">Barrel medic</name>
    <name type="synonym">Medicago tribuloides</name>
    <dbReference type="NCBI Taxonomy" id="3880"/>
    <lineage>
        <taxon>Eukaryota</taxon>
        <taxon>Viridiplantae</taxon>
        <taxon>Streptophyta</taxon>
        <taxon>Embryophyta</taxon>
        <taxon>Tracheophyta</taxon>
        <taxon>Spermatophyta</taxon>
        <taxon>Magnoliopsida</taxon>
        <taxon>eudicotyledons</taxon>
        <taxon>Gunneridae</taxon>
        <taxon>Pentapetalae</taxon>
        <taxon>rosids</taxon>
        <taxon>fabids</taxon>
        <taxon>Fabales</taxon>
        <taxon>Fabaceae</taxon>
        <taxon>Papilionoideae</taxon>
        <taxon>50 kb inversion clade</taxon>
        <taxon>NPAAA clade</taxon>
        <taxon>Hologalegina</taxon>
        <taxon>IRL clade</taxon>
        <taxon>Trifolieae</taxon>
        <taxon>Medicago</taxon>
    </lineage>
</organism>
<keyword evidence="5" id="KW-1185">Reference proteome</keyword>
<dbReference type="HOGENOM" id="CLU_2041565_0_0_1"/>
<reference evidence="4" key="3">
    <citation type="submission" date="2015-04" db="UniProtKB">
        <authorList>
            <consortium name="EnsemblPlants"/>
        </authorList>
    </citation>
    <scope>IDENTIFICATION</scope>
    <source>
        <strain evidence="4">cv. Jemalong A17</strain>
    </source>
</reference>
<evidence type="ECO:0000313" key="6">
    <source>
        <dbReference type="Proteomes" id="UP000265566"/>
    </source>
</evidence>
<reference evidence="2 5" key="1">
    <citation type="journal article" date="2011" name="Nature">
        <title>The Medicago genome provides insight into the evolution of rhizobial symbioses.</title>
        <authorList>
            <person name="Young N.D."/>
            <person name="Debelle F."/>
            <person name="Oldroyd G.E."/>
            <person name="Geurts R."/>
            <person name="Cannon S.B."/>
            <person name="Udvardi M.K."/>
            <person name="Benedito V.A."/>
            <person name="Mayer K.F."/>
            <person name="Gouzy J."/>
            <person name="Schoof H."/>
            <person name="Van de Peer Y."/>
            <person name="Proost S."/>
            <person name="Cook D.R."/>
            <person name="Meyers B.C."/>
            <person name="Spannagl M."/>
            <person name="Cheung F."/>
            <person name="De Mita S."/>
            <person name="Krishnakumar V."/>
            <person name="Gundlach H."/>
            <person name="Zhou S."/>
            <person name="Mudge J."/>
            <person name="Bharti A.K."/>
            <person name="Murray J.D."/>
            <person name="Naoumkina M.A."/>
            <person name="Rosen B."/>
            <person name="Silverstein K.A."/>
            <person name="Tang H."/>
            <person name="Rombauts S."/>
            <person name="Zhao P.X."/>
            <person name="Zhou P."/>
            <person name="Barbe V."/>
            <person name="Bardou P."/>
            <person name="Bechner M."/>
            <person name="Bellec A."/>
            <person name="Berger A."/>
            <person name="Berges H."/>
            <person name="Bidwell S."/>
            <person name="Bisseling T."/>
            <person name="Choisne N."/>
            <person name="Couloux A."/>
            <person name="Denny R."/>
            <person name="Deshpande S."/>
            <person name="Dai X."/>
            <person name="Doyle J.J."/>
            <person name="Dudez A.M."/>
            <person name="Farmer A.D."/>
            <person name="Fouteau S."/>
            <person name="Franken C."/>
            <person name="Gibelin C."/>
            <person name="Gish J."/>
            <person name="Goldstein S."/>
            <person name="Gonzalez A.J."/>
            <person name="Green P.J."/>
            <person name="Hallab A."/>
            <person name="Hartog M."/>
            <person name="Hua A."/>
            <person name="Humphray S.J."/>
            <person name="Jeong D.H."/>
            <person name="Jing Y."/>
            <person name="Jocker A."/>
            <person name="Kenton S.M."/>
            <person name="Kim D.J."/>
            <person name="Klee K."/>
            <person name="Lai H."/>
            <person name="Lang C."/>
            <person name="Lin S."/>
            <person name="Macmil S.L."/>
            <person name="Magdelenat G."/>
            <person name="Matthews L."/>
            <person name="McCorrison J."/>
            <person name="Monaghan E.L."/>
            <person name="Mun J.H."/>
            <person name="Najar F.Z."/>
            <person name="Nicholson C."/>
            <person name="Noirot C."/>
            <person name="O'Bleness M."/>
            <person name="Paule C.R."/>
            <person name="Poulain J."/>
            <person name="Prion F."/>
            <person name="Qin B."/>
            <person name="Qu C."/>
            <person name="Retzel E.F."/>
            <person name="Riddle C."/>
            <person name="Sallet E."/>
            <person name="Samain S."/>
            <person name="Samson N."/>
            <person name="Sanders I."/>
            <person name="Saurat O."/>
            <person name="Scarpelli C."/>
            <person name="Schiex T."/>
            <person name="Segurens B."/>
            <person name="Severin A.J."/>
            <person name="Sherrier D.J."/>
            <person name="Shi R."/>
            <person name="Sims S."/>
            <person name="Singer S.R."/>
            <person name="Sinharoy S."/>
            <person name="Sterck L."/>
            <person name="Viollet A."/>
            <person name="Wang B.B."/>
            <person name="Wang K."/>
            <person name="Wang M."/>
            <person name="Wang X."/>
            <person name="Warfsmann J."/>
            <person name="Weissenbach J."/>
            <person name="White D.D."/>
            <person name="White J.D."/>
            <person name="Wiley G.B."/>
            <person name="Wincker P."/>
            <person name="Xing Y."/>
            <person name="Yang L."/>
            <person name="Yao Z."/>
            <person name="Ying F."/>
            <person name="Zhai J."/>
            <person name="Zhou L."/>
            <person name="Zuber A."/>
            <person name="Denarie J."/>
            <person name="Dixon R.A."/>
            <person name="May G.D."/>
            <person name="Schwartz D.C."/>
            <person name="Rogers J."/>
            <person name="Quetier F."/>
            <person name="Town C.D."/>
            <person name="Roe B.A."/>
        </authorList>
    </citation>
    <scope>NUCLEOTIDE SEQUENCE [LARGE SCALE GENOMIC DNA]</scope>
    <source>
        <strain evidence="2">A17</strain>
        <strain evidence="4 5">cv. Jemalong A17</strain>
    </source>
</reference>
<evidence type="ECO:0000313" key="2">
    <source>
        <dbReference type="EMBL" id="KEH19423.1"/>
    </source>
</evidence>